<dbReference type="AlphaFoldDB" id="A0A1F6GE24"/>
<dbReference type="EMBL" id="MFNE01000014">
    <property type="protein sequence ID" value="OGG96363.1"/>
    <property type="molecule type" value="Genomic_DNA"/>
</dbReference>
<comment type="caution">
    <text evidence="2">The sequence shown here is derived from an EMBL/GenBank/DDBJ whole genome shotgun (WGS) entry which is preliminary data.</text>
</comment>
<feature type="transmembrane region" description="Helical" evidence="1">
    <location>
        <begin position="663"/>
        <end position="682"/>
    </location>
</feature>
<dbReference type="Proteomes" id="UP000178449">
    <property type="component" value="Unassembled WGS sequence"/>
</dbReference>
<dbReference type="SUPFAM" id="SSF49899">
    <property type="entry name" value="Concanavalin A-like lectins/glucanases"/>
    <property type="match status" value="1"/>
</dbReference>
<keyword evidence="1" id="KW-1133">Transmembrane helix</keyword>
<reference evidence="2 3" key="1">
    <citation type="journal article" date="2016" name="Nat. Commun.">
        <title>Thousands of microbial genomes shed light on interconnected biogeochemical processes in an aquifer system.</title>
        <authorList>
            <person name="Anantharaman K."/>
            <person name="Brown C.T."/>
            <person name="Hug L.A."/>
            <person name="Sharon I."/>
            <person name="Castelle C.J."/>
            <person name="Probst A.J."/>
            <person name="Thomas B.C."/>
            <person name="Singh A."/>
            <person name="Wilkins M.J."/>
            <person name="Karaoz U."/>
            <person name="Brodie E.L."/>
            <person name="Williams K.H."/>
            <person name="Hubbard S.S."/>
            <person name="Banfield J.F."/>
        </authorList>
    </citation>
    <scope>NUCLEOTIDE SEQUENCE [LARGE SCALE GENOMIC DNA]</scope>
</reference>
<feature type="transmembrane region" description="Helical" evidence="1">
    <location>
        <begin position="529"/>
        <end position="546"/>
    </location>
</feature>
<organism evidence="2 3">
    <name type="scientific">Candidatus Lambdaproteobacteria bacterium RIFOXYD2_FULL_50_16</name>
    <dbReference type="NCBI Taxonomy" id="1817772"/>
    <lineage>
        <taxon>Bacteria</taxon>
        <taxon>Pseudomonadati</taxon>
        <taxon>Pseudomonadota</taxon>
        <taxon>Candidatus Lambdaproteobacteria</taxon>
    </lineage>
</organism>
<sequence>MQKGLFGCQKGKVESAYMKKSTKNSLLLLAVFSLLILFAGKKLFFKIGLDPVELNQTGLLVHYPLLGSLKDQVTGQELGISKSAKDFTANGLFFNEGVEHFGELPGWAKSGSQQALTYTLLLDLGAGGRESGLANIFFDGAISAPYPRASLWVKEDGGLHVSIFTIGGRASFNLPKPPDSPVHVALVTDARKEIAAVYFNGAVIEKSVLPGVLQPAQQILLSRGKSPATGAAVRISELAVWSRSLDAQEIAGVAKKALENNSNLNQRWVFYWATLGSLWGLALGVVIFWRLKKQFLWVITKVADGVNRVCWIRPENRLFYLYSALFALVALLVYLPAFLLDFGIHNDYEPTNVLDLWMGHPEARDVAGMGRLLNGLVLSLQFYFIQELSDLAVARFYAAMVTIFNVLLLASILWQRVKLEAKLAVAIGATLFFLPGFQLYILWVTNFPNTLSFTLGLLAYWVWDQHRVRGWNLTGNLTLALAGQGLLLCSFMTYPANTFAFLLPVTARILFTPLNNWRKNRIILAQDMAFIGFSAPLYFVVYKYLIGPFLTWAGPVYWGGAFTKRTGHYSMNLLFNWEAKWLTFERLSKLTLAGPLHLIGWEKTVHLWVLGVTGLLAFALLLVYLVQGPAKEYWRVWTQLVLGLAGIVLLVNAPYLLVEDVPTAYRITLIYGALLVLLYYWLIWQWASILGGGAGKNLLVLGLGVLLATYGLIGARNVLYVSIEKKKELDFIRARLRSEDLSVYRKILLIGAPMMSHYLDREIALDFNLAASQMYYTFNLPLIKFGLEGTGYKLGQFRVEHIGIKPENVIKRVPIPVTDDGRTLMINFNELSLNKEVNWKIPADQAREQNSSRGFYQSIWGLPQDPQEWYKKVLFRQAPLAITKIHQAKLEQGVPFWIRIELPEISRKNRYKLGPGLYRDQSRGPEQMPRNWKVFGSVDGVDWQEVDHRSAESWSAGETRVYDFVSEKAYRFYLIRFAAGDAPDDQDAVEFSLP</sequence>
<evidence type="ECO:0000256" key="1">
    <source>
        <dbReference type="SAM" id="Phobius"/>
    </source>
</evidence>
<dbReference type="Gene3D" id="2.60.120.260">
    <property type="entry name" value="Galactose-binding domain-like"/>
    <property type="match status" value="1"/>
</dbReference>
<feature type="transmembrane region" description="Helical" evidence="1">
    <location>
        <begin position="605"/>
        <end position="625"/>
    </location>
</feature>
<feature type="transmembrane region" description="Helical" evidence="1">
    <location>
        <begin position="421"/>
        <end position="441"/>
    </location>
</feature>
<name>A0A1F6GE24_9PROT</name>
<feature type="transmembrane region" description="Helical" evidence="1">
    <location>
        <begin position="694"/>
        <end position="713"/>
    </location>
</feature>
<feature type="transmembrane region" description="Helical" evidence="1">
    <location>
        <begin position="396"/>
        <end position="414"/>
    </location>
</feature>
<feature type="transmembrane region" description="Helical" evidence="1">
    <location>
        <begin position="318"/>
        <end position="340"/>
    </location>
</feature>
<evidence type="ECO:0000313" key="3">
    <source>
        <dbReference type="Proteomes" id="UP000178449"/>
    </source>
</evidence>
<feature type="transmembrane region" description="Helical" evidence="1">
    <location>
        <begin position="268"/>
        <end position="291"/>
    </location>
</feature>
<feature type="transmembrane region" description="Helical" evidence="1">
    <location>
        <begin position="499"/>
        <end position="517"/>
    </location>
</feature>
<gene>
    <name evidence="2" type="ORF">A2527_02035</name>
</gene>
<evidence type="ECO:0000313" key="2">
    <source>
        <dbReference type="EMBL" id="OGG96363.1"/>
    </source>
</evidence>
<accession>A0A1F6GE24</accession>
<dbReference type="InterPro" id="IPR013320">
    <property type="entry name" value="ConA-like_dom_sf"/>
</dbReference>
<protein>
    <submittedName>
        <fullName evidence="2">Uncharacterized protein</fullName>
    </submittedName>
</protein>
<proteinExistence type="predicted"/>
<keyword evidence="1" id="KW-0812">Transmembrane</keyword>
<feature type="transmembrane region" description="Helical" evidence="1">
    <location>
        <begin position="637"/>
        <end position="657"/>
    </location>
</feature>
<dbReference type="Pfam" id="PF13385">
    <property type="entry name" value="Laminin_G_3"/>
    <property type="match status" value="1"/>
</dbReference>
<dbReference type="Gene3D" id="2.60.120.200">
    <property type="match status" value="1"/>
</dbReference>
<keyword evidence="1" id="KW-0472">Membrane</keyword>